<dbReference type="Proteomes" id="UP000250235">
    <property type="component" value="Unassembled WGS sequence"/>
</dbReference>
<evidence type="ECO:0000313" key="3">
    <source>
        <dbReference type="Proteomes" id="UP000250235"/>
    </source>
</evidence>
<sequence>MSTVLEWYSTSADEQTPPRQGARECRATGDWIMLLFDVCNHKSQDSLNKEIRIPAVGFSDPLSNTLRVASFSSTLSSSPLWWHLVFLLRFPQTAPIDVAKLPQPTSKHHHVKDLGNVGRLGTGLCFSSMSAIINHRSEGVGSVSGEAPPMLKSGRVREQKREKILLSAKVCKNECVKCVSTQDSLNKERRIPAGFIYIRKDVSGQDSSQRRDMVLGKHSRNGSEVSGKTPDLDACPRVLRDLGGAYRGFG</sequence>
<organism evidence="2 3">
    <name type="scientific">Dorcoceras hygrometricum</name>
    <dbReference type="NCBI Taxonomy" id="472368"/>
    <lineage>
        <taxon>Eukaryota</taxon>
        <taxon>Viridiplantae</taxon>
        <taxon>Streptophyta</taxon>
        <taxon>Embryophyta</taxon>
        <taxon>Tracheophyta</taxon>
        <taxon>Spermatophyta</taxon>
        <taxon>Magnoliopsida</taxon>
        <taxon>eudicotyledons</taxon>
        <taxon>Gunneridae</taxon>
        <taxon>Pentapetalae</taxon>
        <taxon>asterids</taxon>
        <taxon>lamiids</taxon>
        <taxon>Lamiales</taxon>
        <taxon>Gesneriaceae</taxon>
        <taxon>Didymocarpoideae</taxon>
        <taxon>Trichosporeae</taxon>
        <taxon>Loxocarpinae</taxon>
        <taxon>Dorcoceras</taxon>
    </lineage>
</organism>
<gene>
    <name evidence="2" type="ORF">F511_17975</name>
</gene>
<protein>
    <submittedName>
        <fullName evidence="2">U-box domain-containing protein</fullName>
    </submittedName>
</protein>
<name>A0A2Z7AXG5_9LAMI</name>
<dbReference type="AlphaFoldDB" id="A0A2Z7AXG5"/>
<keyword evidence="3" id="KW-1185">Reference proteome</keyword>
<feature type="region of interest" description="Disordered" evidence="1">
    <location>
        <begin position="1"/>
        <end position="22"/>
    </location>
</feature>
<evidence type="ECO:0000256" key="1">
    <source>
        <dbReference type="SAM" id="MobiDB-lite"/>
    </source>
</evidence>
<feature type="compositionally biased region" description="Polar residues" evidence="1">
    <location>
        <begin position="1"/>
        <end position="18"/>
    </location>
</feature>
<evidence type="ECO:0000313" key="2">
    <source>
        <dbReference type="EMBL" id="KZV23987.1"/>
    </source>
</evidence>
<proteinExistence type="predicted"/>
<dbReference type="EMBL" id="KV013221">
    <property type="protein sequence ID" value="KZV23987.1"/>
    <property type="molecule type" value="Genomic_DNA"/>
</dbReference>
<reference evidence="2 3" key="1">
    <citation type="journal article" date="2015" name="Proc. Natl. Acad. Sci. U.S.A.">
        <title>The resurrection genome of Boea hygrometrica: A blueprint for survival of dehydration.</title>
        <authorList>
            <person name="Xiao L."/>
            <person name="Yang G."/>
            <person name="Zhang L."/>
            <person name="Yang X."/>
            <person name="Zhao S."/>
            <person name="Ji Z."/>
            <person name="Zhou Q."/>
            <person name="Hu M."/>
            <person name="Wang Y."/>
            <person name="Chen M."/>
            <person name="Xu Y."/>
            <person name="Jin H."/>
            <person name="Xiao X."/>
            <person name="Hu G."/>
            <person name="Bao F."/>
            <person name="Hu Y."/>
            <person name="Wan P."/>
            <person name="Li L."/>
            <person name="Deng X."/>
            <person name="Kuang T."/>
            <person name="Xiang C."/>
            <person name="Zhu J.K."/>
            <person name="Oliver M.J."/>
            <person name="He Y."/>
        </authorList>
    </citation>
    <scope>NUCLEOTIDE SEQUENCE [LARGE SCALE GENOMIC DNA]</scope>
    <source>
        <strain evidence="3">cv. XS01</strain>
    </source>
</reference>
<accession>A0A2Z7AXG5</accession>